<dbReference type="Gene3D" id="2.60.120.620">
    <property type="entry name" value="q2cbj1_9rhob like domain"/>
    <property type="match status" value="1"/>
</dbReference>
<protein>
    <submittedName>
        <fullName evidence="1">Phytanoyl-CoA dioxygenase PhyH</fullName>
    </submittedName>
</protein>
<dbReference type="InterPro" id="IPR051961">
    <property type="entry name" value="Fungal_Metabolite_Diox"/>
</dbReference>
<dbReference type="PANTHER" id="PTHR37563">
    <property type="entry name" value="PHYTANOYL-COA DIOXYGENASE FAMILY PROTEIN (AFU_ORTHOLOGUE AFUA_2G03330)"/>
    <property type="match status" value="1"/>
</dbReference>
<dbReference type="EMBL" id="SNYF01000005">
    <property type="protein sequence ID" value="TDQ19391.1"/>
    <property type="molecule type" value="Genomic_DNA"/>
</dbReference>
<keyword evidence="1" id="KW-0560">Oxidoreductase</keyword>
<dbReference type="RefSeq" id="WP_133553653.1">
    <property type="nucleotide sequence ID" value="NZ_SNYF01000005.1"/>
</dbReference>
<reference evidence="1 2" key="1">
    <citation type="submission" date="2019-03" db="EMBL/GenBank/DDBJ databases">
        <title>Genomic Encyclopedia of Type Strains, Phase III (KMG-III): the genomes of soil and plant-associated and newly described type strains.</title>
        <authorList>
            <person name="Whitman W."/>
        </authorList>
    </citation>
    <scope>NUCLEOTIDE SEQUENCE [LARGE SCALE GENOMIC DNA]</scope>
    <source>
        <strain evidence="1 2">CECT 8446</strain>
    </source>
</reference>
<organism evidence="1 2">
    <name type="scientific">Algoriphagus boseongensis</name>
    <dbReference type="NCBI Taxonomy" id="1442587"/>
    <lineage>
        <taxon>Bacteria</taxon>
        <taxon>Pseudomonadati</taxon>
        <taxon>Bacteroidota</taxon>
        <taxon>Cytophagia</taxon>
        <taxon>Cytophagales</taxon>
        <taxon>Cyclobacteriaceae</taxon>
        <taxon>Algoriphagus</taxon>
    </lineage>
</organism>
<keyword evidence="2" id="KW-1185">Reference proteome</keyword>
<gene>
    <name evidence="1" type="ORF">DFQ04_1212</name>
</gene>
<dbReference type="SUPFAM" id="SSF51197">
    <property type="entry name" value="Clavaminate synthase-like"/>
    <property type="match status" value="1"/>
</dbReference>
<name>A0A4R6T9F7_9BACT</name>
<keyword evidence="1" id="KW-0223">Dioxygenase</keyword>
<dbReference type="Pfam" id="PF05721">
    <property type="entry name" value="PhyH"/>
    <property type="match status" value="1"/>
</dbReference>
<dbReference type="Proteomes" id="UP000294535">
    <property type="component" value="Unassembled WGS sequence"/>
</dbReference>
<dbReference type="GO" id="GO:0016706">
    <property type="term" value="F:2-oxoglutarate-dependent dioxygenase activity"/>
    <property type="evidence" value="ECO:0007669"/>
    <property type="project" value="UniProtKB-ARBA"/>
</dbReference>
<comment type="caution">
    <text evidence="1">The sequence shown here is derived from an EMBL/GenBank/DDBJ whole genome shotgun (WGS) entry which is preliminary data.</text>
</comment>
<evidence type="ECO:0000313" key="1">
    <source>
        <dbReference type="EMBL" id="TDQ19391.1"/>
    </source>
</evidence>
<dbReference type="OrthoDB" id="976214at2"/>
<dbReference type="PANTHER" id="PTHR37563:SF2">
    <property type="entry name" value="PHYTANOYL-COA DIOXYGENASE FAMILY PROTEIN (AFU_ORTHOLOGUE AFUA_2G03330)"/>
    <property type="match status" value="1"/>
</dbReference>
<sequence length="265" mass="30599">MAKFSAQEVSTQKIDQDHLMELLKDFRKDGFLILENAFKPELIKNLHKSFLSNNEKYFFEEKNEDRVHMVGDKRFQITVEVEGVFNDPNFFANPLIFPIVQNLLDADLVIESITCVTSLPGAKPMGIHCDGTVFNNVPKALLPPHAVGLLIPLIPFNHQNGVTRIWPGSHKRELEEVKFSDNKEFIDPELNLGACILMDYRLIHQGNGNNSDQLRPLLYCNYCAPWYIDQPNFIGKTHLILNDKNYELISEDFRRLFLRRNLKLS</sequence>
<proteinExistence type="predicted"/>
<dbReference type="InterPro" id="IPR008775">
    <property type="entry name" value="Phytyl_CoA_dOase-like"/>
</dbReference>
<evidence type="ECO:0000313" key="2">
    <source>
        <dbReference type="Proteomes" id="UP000294535"/>
    </source>
</evidence>
<dbReference type="AlphaFoldDB" id="A0A4R6T9F7"/>
<accession>A0A4R6T9F7</accession>